<evidence type="ECO:0000256" key="6">
    <source>
        <dbReference type="ARBA" id="ARBA00022833"/>
    </source>
</evidence>
<keyword evidence="8 10" id="KW-0482">Metalloprotease</keyword>
<dbReference type="PANTHER" id="PTHR43221">
    <property type="entry name" value="PROTEASE HTPX"/>
    <property type="match status" value="1"/>
</dbReference>
<feature type="compositionally biased region" description="Polar residues" evidence="11">
    <location>
        <begin position="336"/>
        <end position="346"/>
    </location>
</feature>
<keyword evidence="4" id="KW-0479">Metal-binding</keyword>
<keyword evidence="7 12" id="KW-1133">Transmembrane helix</keyword>
<keyword evidence="6 10" id="KW-0862">Zinc</keyword>
<dbReference type="GO" id="GO:0046872">
    <property type="term" value="F:metal ion binding"/>
    <property type="evidence" value="ECO:0007669"/>
    <property type="project" value="UniProtKB-KW"/>
</dbReference>
<accession>L9ZVM3</accession>
<dbReference type="GO" id="GO:0004222">
    <property type="term" value="F:metalloendopeptidase activity"/>
    <property type="evidence" value="ECO:0007669"/>
    <property type="project" value="InterPro"/>
</dbReference>
<dbReference type="STRING" id="1227493.C483_12793"/>
<evidence type="ECO:0000256" key="8">
    <source>
        <dbReference type="ARBA" id="ARBA00023049"/>
    </source>
</evidence>
<feature type="domain" description="Peptidase M48" evidence="13">
    <location>
        <begin position="104"/>
        <end position="362"/>
    </location>
</feature>
<evidence type="ECO:0000259" key="13">
    <source>
        <dbReference type="Pfam" id="PF01435"/>
    </source>
</evidence>
<organism evidence="14 15">
    <name type="scientific">Natrialba hulunbeirensis JCM 10989</name>
    <dbReference type="NCBI Taxonomy" id="1227493"/>
    <lineage>
        <taxon>Archaea</taxon>
        <taxon>Methanobacteriati</taxon>
        <taxon>Methanobacteriota</taxon>
        <taxon>Stenosarchaea group</taxon>
        <taxon>Halobacteria</taxon>
        <taxon>Halobacteriales</taxon>
        <taxon>Natrialbaceae</taxon>
        <taxon>Natrialba</taxon>
    </lineage>
</organism>
<dbReference type="InterPro" id="IPR001915">
    <property type="entry name" value="Peptidase_M48"/>
</dbReference>
<protein>
    <submittedName>
        <fullName evidence="14">Peptidase M48 Ste24p</fullName>
    </submittedName>
</protein>
<sequence length="377" mass="40627">MRLRLRIAAVLGVFVAVNALFVLAVVWAYGVLLPAIVGGTFVLLSDGRLALSLLQFPVSWPTALLLVGLFLAGQLYYGYRRVLAHAGHRTSARGAGESGADGHTVDRIVRRLSMTADIPEPTIRVVDDDTPSCYTIGRFTDATIVVTTGLIDRLDAAELESVLAHEIGHIANRDVTLMTVTTLFLEITDRVYHSSMLARRAVVNPASLSEQDRAALTWFLPLIALTSVFVAPILWLFPRVADWATRTLSQTREFAADAAAAEIAGDPLALATALIDLTDAAETPATDLRTAKIRALCIVPSALVNGTESSSLPPISAAPDDEHREQRVRAWLDGATPSSVDQTAGETRTHPPIDERIERLAALAADEEQTRTRVGQA</sequence>
<dbReference type="EMBL" id="AOIM01000035">
    <property type="protein sequence ID" value="ELY90389.1"/>
    <property type="molecule type" value="Genomic_DNA"/>
</dbReference>
<dbReference type="Pfam" id="PF01435">
    <property type="entry name" value="Peptidase_M48"/>
    <property type="match status" value="1"/>
</dbReference>
<dbReference type="RefSeq" id="WP_006653734.1">
    <property type="nucleotide sequence ID" value="NZ_AOIM01000035.1"/>
</dbReference>
<feature type="region of interest" description="Disordered" evidence="11">
    <location>
        <begin position="330"/>
        <end position="354"/>
    </location>
</feature>
<keyword evidence="5 10" id="KW-0378">Hydrolase</keyword>
<evidence type="ECO:0000256" key="1">
    <source>
        <dbReference type="ARBA" id="ARBA00022475"/>
    </source>
</evidence>
<dbReference type="Gene3D" id="3.30.2010.10">
    <property type="entry name" value="Metalloproteases ('zincins'), catalytic domain"/>
    <property type="match status" value="1"/>
</dbReference>
<dbReference type="GO" id="GO:0006508">
    <property type="term" value="P:proteolysis"/>
    <property type="evidence" value="ECO:0007669"/>
    <property type="project" value="UniProtKB-KW"/>
</dbReference>
<comment type="similarity">
    <text evidence="10">Belongs to the peptidase M48 family.</text>
</comment>
<evidence type="ECO:0000256" key="5">
    <source>
        <dbReference type="ARBA" id="ARBA00022801"/>
    </source>
</evidence>
<reference evidence="14 15" key="1">
    <citation type="journal article" date="2014" name="PLoS Genet.">
        <title>Phylogenetically driven sequencing of extremely halophilic archaea reveals strategies for static and dynamic osmo-response.</title>
        <authorList>
            <person name="Becker E.A."/>
            <person name="Seitzer P.M."/>
            <person name="Tritt A."/>
            <person name="Larsen D."/>
            <person name="Krusor M."/>
            <person name="Yao A.I."/>
            <person name="Wu D."/>
            <person name="Madern D."/>
            <person name="Eisen J.A."/>
            <person name="Darling A.E."/>
            <person name="Facciotti M.T."/>
        </authorList>
    </citation>
    <scope>NUCLEOTIDE SEQUENCE [LARGE SCALE GENOMIC DNA]</scope>
    <source>
        <strain evidence="14 15">JCM 10989</strain>
    </source>
</reference>
<feature type="transmembrane region" description="Helical" evidence="12">
    <location>
        <begin position="215"/>
        <end position="237"/>
    </location>
</feature>
<name>L9ZVM3_9EURY</name>
<evidence type="ECO:0000256" key="11">
    <source>
        <dbReference type="SAM" id="MobiDB-lite"/>
    </source>
</evidence>
<evidence type="ECO:0000256" key="4">
    <source>
        <dbReference type="ARBA" id="ARBA00022723"/>
    </source>
</evidence>
<evidence type="ECO:0000256" key="3">
    <source>
        <dbReference type="ARBA" id="ARBA00022692"/>
    </source>
</evidence>
<dbReference type="CDD" id="cd07329">
    <property type="entry name" value="M56_like"/>
    <property type="match status" value="1"/>
</dbReference>
<gene>
    <name evidence="14" type="ORF">C483_12793</name>
</gene>
<keyword evidence="3 12" id="KW-0812">Transmembrane</keyword>
<evidence type="ECO:0000256" key="12">
    <source>
        <dbReference type="SAM" id="Phobius"/>
    </source>
</evidence>
<evidence type="ECO:0000313" key="15">
    <source>
        <dbReference type="Proteomes" id="UP000011519"/>
    </source>
</evidence>
<feature type="transmembrane region" description="Helical" evidence="12">
    <location>
        <begin position="58"/>
        <end position="79"/>
    </location>
</feature>
<keyword evidence="9 12" id="KW-0472">Membrane</keyword>
<proteinExistence type="inferred from homology"/>
<keyword evidence="2 10" id="KW-0645">Protease</keyword>
<dbReference type="PANTHER" id="PTHR43221:SF2">
    <property type="entry name" value="PROTEASE HTPX HOMOLOG"/>
    <property type="match status" value="1"/>
</dbReference>
<keyword evidence="1" id="KW-1003">Cell membrane</keyword>
<evidence type="ECO:0000256" key="10">
    <source>
        <dbReference type="RuleBase" id="RU003983"/>
    </source>
</evidence>
<dbReference type="InterPro" id="IPR050083">
    <property type="entry name" value="HtpX_protease"/>
</dbReference>
<comment type="caution">
    <text evidence="14">The sequence shown here is derived from an EMBL/GenBank/DDBJ whole genome shotgun (WGS) entry which is preliminary data.</text>
</comment>
<evidence type="ECO:0000256" key="2">
    <source>
        <dbReference type="ARBA" id="ARBA00022670"/>
    </source>
</evidence>
<keyword evidence="15" id="KW-1185">Reference proteome</keyword>
<dbReference type="AlphaFoldDB" id="L9ZVM3"/>
<evidence type="ECO:0000256" key="9">
    <source>
        <dbReference type="ARBA" id="ARBA00023136"/>
    </source>
</evidence>
<comment type="cofactor">
    <cofactor evidence="10">
        <name>Zn(2+)</name>
        <dbReference type="ChEBI" id="CHEBI:29105"/>
    </cofactor>
    <text evidence="10">Binds 1 zinc ion per subunit.</text>
</comment>
<dbReference type="Proteomes" id="UP000011519">
    <property type="component" value="Unassembled WGS sequence"/>
</dbReference>
<dbReference type="OrthoDB" id="28389at2157"/>
<dbReference type="PATRIC" id="fig|1227493.4.peg.2561"/>
<feature type="transmembrane region" description="Helical" evidence="12">
    <location>
        <begin position="7"/>
        <end position="38"/>
    </location>
</feature>
<evidence type="ECO:0000313" key="14">
    <source>
        <dbReference type="EMBL" id="ELY90389.1"/>
    </source>
</evidence>
<evidence type="ECO:0000256" key="7">
    <source>
        <dbReference type="ARBA" id="ARBA00022989"/>
    </source>
</evidence>